<dbReference type="Proteomes" id="UP001168877">
    <property type="component" value="Unassembled WGS sequence"/>
</dbReference>
<gene>
    <name evidence="2" type="ORF">LWI29_001381</name>
</gene>
<evidence type="ECO:0000313" key="2">
    <source>
        <dbReference type="EMBL" id="KAK0583676.1"/>
    </source>
</evidence>
<dbReference type="AlphaFoldDB" id="A0AA39VLL9"/>
<sequence>MIMIIMKAVMEAGNGYERERDYGYRDDDQYGRNGDSYSCGRDYDDRYGSDSYRDDDSHGGSRNVDRYQDSSGRNSNRYRAFGDDSQSSCLGSGGRALC</sequence>
<comment type="caution">
    <text evidence="2">The sequence shown here is derived from an EMBL/GenBank/DDBJ whole genome shotgun (WGS) entry which is preliminary data.</text>
</comment>
<evidence type="ECO:0000313" key="3">
    <source>
        <dbReference type="Proteomes" id="UP001168877"/>
    </source>
</evidence>
<accession>A0AA39VLL9</accession>
<protein>
    <submittedName>
        <fullName evidence="2">Uncharacterized protein</fullName>
    </submittedName>
</protein>
<dbReference type="EMBL" id="JAUESC010000383">
    <property type="protein sequence ID" value="KAK0583676.1"/>
    <property type="molecule type" value="Genomic_DNA"/>
</dbReference>
<feature type="compositionally biased region" description="Basic and acidic residues" evidence="1">
    <location>
        <begin position="41"/>
        <end position="68"/>
    </location>
</feature>
<keyword evidence="3" id="KW-1185">Reference proteome</keyword>
<evidence type="ECO:0000256" key="1">
    <source>
        <dbReference type="SAM" id="MobiDB-lite"/>
    </source>
</evidence>
<name>A0AA39VLL9_ACESA</name>
<proteinExistence type="predicted"/>
<reference evidence="2" key="1">
    <citation type="journal article" date="2022" name="Plant J.">
        <title>Strategies of tolerance reflected in two North American maple genomes.</title>
        <authorList>
            <person name="McEvoy S.L."/>
            <person name="Sezen U.U."/>
            <person name="Trouern-Trend A."/>
            <person name="McMahon S.M."/>
            <person name="Schaberg P.G."/>
            <person name="Yang J."/>
            <person name="Wegrzyn J.L."/>
            <person name="Swenson N.G."/>
        </authorList>
    </citation>
    <scope>NUCLEOTIDE SEQUENCE</scope>
    <source>
        <strain evidence="2">NS2018</strain>
    </source>
</reference>
<feature type="compositionally biased region" description="Basic and acidic residues" evidence="1">
    <location>
        <begin position="19"/>
        <end position="30"/>
    </location>
</feature>
<reference evidence="2" key="2">
    <citation type="submission" date="2023-06" db="EMBL/GenBank/DDBJ databases">
        <authorList>
            <person name="Swenson N.G."/>
            <person name="Wegrzyn J.L."/>
            <person name="Mcevoy S.L."/>
        </authorList>
    </citation>
    <scope>NUCLEOTIDE SEQUENCE</scope>
    <source>
        <strain evidence="2">NS2018</strain>
        <tissue evidence="2">Leaf</tissue>
    </source>
</reference>
<feature type="region of interest" description="Disordered" evidence="1">
    <location>
        <begin position="19"/>
        <end position="98"/>
    </location>
</feature>
<organism evidence="2 3">
    <name type="scientific">Acer saccharum</name>
    <name type="common">Sugar maple</name>
    <dbReference type="NCBI Taxonomy" id="4024"/>
    <lineage>
        <taxon>Eukaryota</taxon>
        <taxon>Viridiplantae</taxon>
        <taxon>Streptophyta</taxon>
        <taxon>Embryophyta</taxon>
        <taxon>Tracheophyta</taxon>
        <taxon>Spermatophyta</taxon>
        <taxon>Magnoliopsida</taxon>
        <taxon>eudicotyledons</taxon>
        <taxon>Gunneridae</taxon>
        <taxon>Pentapetalae</taxon>
        <taxon>rosids</taxon>
        <taxon>malvids</taxon>
        <taxon>Sapindales</taxon>
        <taxon>Sapindaceae</taxon>
        <taxon>Hippocastanoideae</taxon>
        <taxon>Acereae</taxon>
        <taxon>Acer</taxon>
    </lineage>
</organism>